<organism evidence="1 2">
    <name type="scientific">Trema orientale</name>
    <name type="common">Charcoal tree</name>
    <name type="synonym">Celtis orientalis</name>
    <dbReference type="NCBI Taxonomy" id="63057"/>
    <lineage>
        <taxon>Eukaryota</taxon>
        <taxon>Viridiplantae</taxon>
        <taxon>Streptophyta</taxon>
        <taxon>Embryophyta</taxon>
        <taxon>Tracheophyta</taxon>
        <taxon>Spermatophyta</taxon>
        <taxon>Magnoliopsida</taxon>
        <taxon>eudicotyledons</taxon>
        <taxon>Gunneridae</taxon>
        <taxon>Pentapetalae</taxon>
        <taxon>rosids</taxon>
        <taxon>fabids</taxon>
        <taxon>Rosales</taxon>
        <taxon>Cannabaceae</taxon>
        <taxon>Trema</taxon>
    </lineage>
</organism>
<comment type="caution">
    <text evidence="1">The sequence shown here is derived from an EMBL/GenBank/DDBJ whole genome shotgun (WGS) entry which is preliminary data.</text>
</comment>
<dbReference type="STRING" id="63057.A0A2P5ENY3"/>
<dbReference type="Proteomes" id="UP000237000">
    <property type="component" value="Unassembled WGS sequence"/>
</dbReference>
<evidence type="ECO:0000313" key="2">
    <source>
        <dbReference type="Proteomes" id="UP000237000"/>
    </source>
</evidence>
<dbReference type="InterPro" id="IPR052272">
    <property type="entry name" value="GT106_glycosyltransferase"/>
</dbReference>
<keyword evidence="2" id="KW-1185">Reference proteome</keyword>
<dbReference type="OrthoDB" id="1726784at2759"/>
<sequence>MQLAALEFIACATSDVFSMTETGSQFSSLVFGFRTYYGGSHAPTLQPDKKRLAAIFSMNNTIEWNRFEDSVKEIFEEGLRVKVRGFGKSIYKQPRCPECMCKSK</sequence>
<name>A0A2P5ENY3_TREOI</name>
<protein>
    <submittedName>
        <fullName evidence="1">Uncharacterized protein</fullName>
    </submittedName>
</protein>
<dbReference type="PANTHER" id="PTHR31933:SF4">
    <property type="entry name" value="O-FUCOSYLTRANSFERASE 8"/>
    <property type="match status" value="1"/>
</dbReference>
<dbReference type="PANTHER" id="PTHR31933">
    <property type="entry name" value="O-FUCOSYLTRANSFERASE 2-RELATED"/>
    <property type="match status" value="1"/>
</dbReference>
<evidence type="ECO:0000313" key="1">
    <source>
        <dbReference type="EMBL" id="PON87281.1"/>
    </source>
</evidence>
<dbReference type="EMBL" id="JXTC01000119">
    <property type="protein sequence ID" value="PON87281.1"/>
    <property type="molecule type" value="Genomic_DNA"/>
</dbReference>
<dbReference type="InParanoid" id="A0A2P5ENY3"/>
<accession>A0A2P5ENY3</accession>
<gene>
    <name evidence="1" type="ORF">TorRG33x02_169170</name>
</gene>
<reference evidence="2" key="1">
    <citation type="submission" date="2016-06" db="EMBL/GenBank/DDBJ databases">
        <title>Parallel loss of symbiosis genes in relatives of nitrogen-fixing non-legume Parasponia.</title>
        <authorList>
            <person name="Van Velzen R."/>
            <person name="Holmer R."/>
            <person name="Bu F."/>
            <person name="Rutten L."/>
            <person name="Van Zeijl A."/>
            <person name="Liu W."/>
            <person name="Santuari L."/>
            <person name="Cao Q."/>
            <person name="Sharma T."/>
            <person name="Shen D."/>
            <person name="Roswanjaya Y."/>
            <person name="Wardhani T."/>
            <person name="Kalhor M.S."/>
            <person name="Jansen J."/>
            <person name="Van den Hoogen J."/>
            <person name="Gungor B."/>
            <person name="Hartog M."/>
            <person name="Hontelez J."/>
            <person name="Verver J."/>
            <person name="Yang W.-C."/>
            <person name="Schijlen E."/>
            <person name="Repin R."/>
            <person name="Schilthuizen M."/>
            <person name="Schranz E."/>
            <person name="Heidstra R."/>
            <person name="Miyata K."/>
            <person name="Fedorova E."/>
            <person name="Kohlen W."/>
            <person name="Bisseling T."/>
            <person name="Smit S."/>
            <person name="Geurts R."/>
        </authorList>
    </citation>
    <scope>NUCLEOTIDE SEQUENCE [LARGE SCALE GENOMIC DNA]</scope>
    <source>
        <strain evidence="2">cv. RG33-2</strain>
    </source>
</reference>
<proteinExistence type="predicted"/>
<dbReference type="AlphaFoldDB" id="A0A2P5ENY3"/>